<keyword evidence="1" id="KW-0175">Coiled coil</keyword>
<proteinExistence type="predicted"/>
<gene>
    <name evidence="3" type="ORF">CLV52_0329</name>
</gene>
<dbReference type="RefSeq" id="WP_133764253.1">
    <property type="nucleotide sequence ID" value="NZ_BAAARP010000001.1"/>
</dbReference>
<dbReference type="InterPro" id="IPR022062">
    <property type="entry name" value="DUF3618"/>
</dbReference>
<sequence>MTDDKERQLSEIRSDIEATRQRLAETLDAIEDRLDVPKRVRSALRDAIDTLDTVRQERPEVVYAALAAALGLVAGVTALIIRSATRR</sequence>
<feature type="coiled-coil region" evidence="1">
    <location>
        <begin position="2"/>
        <end position="33"/>
    </location>
</feature>
<protein>
    <submittedName>
        <fullName evidence="3">Uncharacterized protein DUF3618</fullName>
    </submittedName>
</protein>
<keyword evidence="2" id="KW-0812">Transmembrane</keyword>
<accession>A0A4R7FPU1</accession>
<dbReference type="Proteomes" id="UP000295344">
    <property type="component" value="Unassembled WGS sequence"/>
</dbReference>
<evidence type="ECO:0000313" key="4">
    <source>
        <dbReference type="Proteomes" id="UP000295344"/>
    </source>
</evidence>
<comment type="caution">
    <text evidence="3">The sequence shown here is derived from an EMBL/GenBank/DDBJ whole genome shotgun (WGS) entry which is preliminary data.</text>
</comment>
<keyword evidence="4" id="KW-1185">Reference proteome</keyword>
<evidence type="ECO:0000256" key="2">
    <source>
        <dbReference type="SAM" id="Phobius"/>
    </source>
</evidence>
<dbReference type="AlphaFoldDB" id="A0A4R7FPU1"/>
<dbReference type="OrthoDB" id="5126074at2"/>
<reference evidence="3 4" key="1">
    <citation type="submission" date="2019-03" db="EMBL/GenBank/DDBJ databases">
        <title>Genomic Encyclopedia of Archaeal and Bacterial Type Strains, Phase II (KMG-II): from individual species to whole genera.</title>
        <authorList>
            <person name="Goeker M."/>
        </authorList>
    </citation>
    <scope>NUCLEOTIDE SEQUENCE [LARGE SCALE GENOMIC DNA]</scope>
    <source>
        <strain evidence="3 4">DSM 24782</strain>
    </source>
</reference>
<keyword evidence="2" id="KW-0472">Membrane</keyword>
<dbReference type="EMBL" id="SOAM01000001">
    <property type="protein sequence ID" value="TDS79787.1"/>
    <property type="molecule type" value="Genomic_DNA"/>
</dbReference>
<evidence type="ECO:0000256" key="1">
    <source>
        <dbReference type="SAM" id="Coils"/>
    </source>
</evidence>
<feature type="transmembrane region" description="Helical" evidence="2">
    <location>
        <begin position="61"/>
        <end position="81"/>
    </location>
</feature>
<evidence type="ECO:0000313" key="3">
    <source>
        <dbReference type="EMBL" id="TDS79787.1"/>
    </source>
</evidence>
<keyword evidence="2" id="KW-1133">Transmembrane helix</keyword>
<dbReference type="Pfam" id="PF12277">
    <property type="entry name" value="DUF3618"/>
    <property type="match status" value="1"/>
</dbReference>
<name>A0A4R7FPU1_9MICO</name>
<organism evidence="3 4">
    <name type="scientific">Amnibacterium kyonggiense</name>
    <dbReference type="NCBI Taxonomy" id="595671"/>
    <lineage>
        <taxon>Bacteria</taxon>
        <taxon>Bacillati</taxon>
        <taxon>Actinomycetota</taxon>
        <taxon>Actinomycetes</taxon>
        <taxon>Micrococcales</taxon>
        <taxon>Microbacteriaceae</taxon>
        <taxon>Amnibacterium</taxon>
    </lineage>
</organism>